<dbReference type="InterPro" id="IPR042098">
    <property type="entry name" value="TauD-like_sf"/>
</dbReference>
<dbReference type="Pfam" id="PF02668">
    <property type="entry name" value="TauD"/>
    <property type="match status" value="1"/>
</dbReference>
<dbReference type="KEGG" id="pmad:BAY61_17760"/>
<evidence type="ECO:0000256" key="5">
    <source>
        <dbReference type="ARBA" id="ARBA00023002"/>
    </source>
</evidence>
<dbReference type="EMBL" id="FMZE01000010">
    <property type="protein sequence ID" value="SDD59354.1"/>
    <property type="molecule type" value="Genomic_DNA"/>
</dbReference>
<name>A0A222VS45_9PSEU</name>
<dbReference type="OrthoDB" id="581608at2"/>
<dbReference type="Proteomes" id="UP000199494">
    <property type="component" value="Unassembled WGS sequence"/>
</dbReference>
<keyword evidence="5" id="KW-0560">Oxidoreductase</keyword>
<sequence length="300" mass="33864">MDTRTGNRIGLEPLDAPLGALVTGVDLRRPPGEEDVPVIEEALERFGVLIMRGQDITPRQQVAFCEAFGELDLPPRVEDRLDGEANIFVIGNPDDKAVVFAPDTGQEAEPPWPDLEWHADQSQYPVPTWISMMYGVSVPPDGGDTLFACTYSAYEALDEPTRRRYDEVTLLHSITGINDYLRQLGKTGTISEAELGREHEEPQRWPLVRTHPRSGRKALYFGARVSVGAVGLDAVQGRRLIREVTELASRPEFVYRHRWRGGDAVLWDNRRVVHAATSFDTARYRRVIHRTTVRENTPIR</sequence>
<keyword evidence="6" id="KW-0408">Iron</keyword>
<evidence type="ECO:0000313" key="7">
    <source>
        <dbReference type="EMBL" id="SDD59354.1"/>
    </source>
</evidence>
<dbReference type="STRING" id="530584.SAMN05421630_110110"/>
<evidence type="ECO:0000256" key="2">
    <source>
        <dbReference type="ARBA" id="ARBA00005896"/>
    </source>
</evidence>
<keyword evidence="3" id="KW-0479">Metal-binding</keyword>
<keyword evidence="4 7" id="KW-0223">Dioxygenase</keyword>
<dbReference type="GO" id="GO:0046872">
    <property type="term" value="F:metal ion binding"/>
    <property type="evidence" value="ECO:0007669"/>
    <property type="project" value="UniProtKB-KW"/>
</dbReference>
<evidence type="ECO:0000313" key="8">
    <source>
        <dbReference type="Proteomes" id="UP000199494"/>
    </source>
</evidence>
<comment type="cofactor">
    <cofactor evidence="1">
        <name>Fe(2+)</name>
        <dbReference type="ChEBI" id="CHEBI:29033"/>
    </cofactor>
</comment>
<dbReference type="SUPFAM" id="SSF51197">
    <property type="entry name" value="Clavaminate synthase-like"/>
    <property type="match status" value="1"/>
</dbReference>
<organism evidence="7 8">
    <name type="scientific">Prauserella marina</name>
    <dbReference type="NCBI Taxonomy" id="530584"/>
    <lineage>
        <taxon>Bacteria</taxon>
        <taxon>Bacillati</taxon>
        <taxon>Actinomycetota</taxon>
        <taxon>Actinomycetes</taxon>
        <taxon>Pseudonocardiales</taxon>
        <taxon>Pseudonocardiaceae</taxon>
        <taxon>Prauserella</taxon>
    </lineage>
</organism>
<comment type="similarity">
    <text evidence="2">Belongs to the TfdA dioxygenase family.</text>
</comment>
<evidence type="ECO:0000256" key="1">
    <source>
        <dbReference type="ARBA" id="ARBA00001954"/>
    </source>
</evidence>
<dbReference type="InterPro" id="IPR051178">
    <property type="entry name" value="TfdA_dioxygenase"/>
</dbReference>
<dbReference type="GO" id="GO:0051213">
    <property type="term" value="F:dioxygenase activity"/>
    <property type="evidence" value="ECO:0007669"/>
    <property type="project" value="UniProtKB-KW"/>
</dbReference>
<accession>A0A222VS45</accession>
<evidence type="ECO:0000256" key="6">
    <source>
        <dbReference type="ARBA" id="ARBA00023004"/>
    </source>
</evidence>
<evidence type="ECO:0000256" key="3">
    <source>
        <dbReference type="ARBA" id="ARBA00022723"/>
    </source>
</evidence>
<dbReference type="RefSeq" id="WP_091808704.1">
    <property type="nucleotide sequence ID" value="NZ_CP016353.1"/>
</dbReference>
<gene>
    <name evidence="7" type="ORF">SAMN05421630_110110</name>
</gene>
<evidence type="ECO:0000256" key="4">
    <source>
        <dbReference type="ARBA" id="ARBA00022964"/>
    </source>
</evidence>
<dbReference type="PANTHER" id="PTHR43779">
    <property type="entry name" value="DIOXYGENASE RV0097-RELATED"/>
    <property type="match status" value="1"/>
</dbReference>
<protein>
    <submittedName>
        <fullName evidence="7">Taurine dioxygenase/alpha-ketoglutarate-dependent 2,4-dichlorophenoxyacetate dioxygenase/putative 2-oxoglutarate oxygenase</fullName>
    </submittedName>
</protein>
<dbReference type="Gene3D" id="3.60.130.10">
    <property type="entry name" value="Clavaminate synthase-like"/>
    <property type="match status" value="1"/>
</dbReference>
<reference evidence="7 8" key="1">
    <citation type="submission" date="2016-10" db="EMBL/GenBank/DDBJ databases">
        <authorList>
            <person name="de Groot N.N."/>
        </authorList>
    </citation>
    <scope>NUCLEOTIDE SEQUENCE [LARGE SCALE GENOMIC DNA]</scope>
    <source>
        <strain evidence="7 8">CGMCC 4.5506</strain>
    </source>
</reference>
<dbReference type="AlphaFoldDB" id="A0A222VS45"/>
<dbReference type="InterPro" id="IPR003819">
    <property type="entry name" value="TauD/TfdA-like"/>
</dbReference>
<keyword evidence="8" id="KW-1185">Reference proteome</keyword>
<proteinExistence type="inferred from homology"/>
<dbReference type="PANTHER" id="PTHR43779:SF3">
    <property type="entry name" value="(3R)-3-[(CARBOXYMETHYL)AMINO]FATTY ACID OXYGENASE_DECARBOXYLASE"/>
    <property type="match status" value="1"/>
</dbReference>